<sequence>MTAAEFKVWKKRNRLTNQSAGAVFGLSTRFMADLSAGTRGIPAYIEAACSAWDAGWRPSDMADAAEAEAEEAA</sequence>
<keyword evidence="2" id="KW-1185">Reference proteome</keyword>
<dbReference type="Gene3D" id="1.10.260.40">
    <property type="entry name" value="lambda repressor-like DNA-binding domains"/>
    <property type="match status" value="1"/>
</dbReference>
<evidence type="ECO:0000313" key="1">
    <source>
        <dbReference type="EMBL" id="MCO6416081.1"/>
    </source>
</evidence>
<reference evidence="1 2" key="1">
    <citation type="submission" date="2021-12" db="EMBL/GenBank/DDBJ databases">
        <title>Siccirubricoccus leaddurans sp. nov., a high concentration Zn2+ tolerance bacterium.</title>
        <authorList>
            <person name="Cao Y."/>
        </authorList>
    </citation>
    <scope>NUCLEOTIDE SEQUENCE [LARGE SCALE GENOMIC DNA]</scope>
    <source>
        <strain evidence="1 2">KC 17139</strain>
    </source>
</reference>
<dbReference type="SUPFAM" id="SSF47413">
    <property type="entry name" value="lambda repressor-like DNA-binding domains"/>
    <property type="match status" value="1"/>
</dbReference>
<comment type="caution">
    <text evidence="1">The sequence shown here is derived from an EMBL/GenBank/DDBJ whole genome shotgun (WGS) entry which is preliminary data.</text>
</comment>
<dbReference type="EMBL" id="JAFIRR010000045">
    <property type="protein sequence ID" value="MCO6416081.1"/>
    <property type="molecule type" value="Genomic_DNA"/>
</dbReference>
<evidence type="ECO:0000313" key="2">
    <source>
        <dbReference type="Proteomes" id="UP001523392"/>
    </source>
</evidence>
<gene>
    <name evidence="1" type="ORF">JYK14_07840</name>
</gene>
<organism evidence="1 2">
    <name type="scientific">Siccirubricoccus soli</name>
    <dbReference type="NCBI Taxonomy" id="2899147"/>
    <lineage>
        <taxon>Bacteria</taxon>
        <taxon>Pseudomonadati</taxon>
        <taxon>Pseudomonadota</taxon>
        <taxon>Alphaproteobacteria</taxon>
        <taxon>Acetobacterales</taxon>
        <taxon>Roseomonadaceae</taxon>
        <taxon>Siccirubricoccus</taxon>
    </lineage>
</organism>
<name>A0ABT1D2C8_9PROT</name>
<accession>A0ABT1D2C8</accession>
<dbReference type="Proteomes" id="UP001523392">
    <property type="component" value="Unassembled WGS sequence"/>
</dbReference>
<protein>
    <recommendedName>
        <fullName evidence="3">XRE family transcriptional regulator</fullName>
    </recommendedName>
</protein>
<proteinExistence type="predicted"/>
<evidence type="ECO:0008006" key="3">
    <source>
        <dbReference type="Google" id="ProtNLM"/>
    </source>
</evidence>
<dbReference type="InterPro" id="IPR010982">
    <property type="entry name" value="Lambda_DNA-bd_dom_sf"/>
</dbReference>
<dbReference type="RefSeq" id="WP_252952690.1">
    <property type="nucleotide sequence ID" value="NZ_JAFIRR010000045.1"/>
</dbReference>